<feature type="domain" description="M23ase beta-sheet core" evidence="2">
    <location>
        <begin position="139"/>
        <end position="175"/>
    </location>
</feature>
<organism evidence="3 4">
    <name type="scientific">Daejeonella rubra</name>
    <dbReference type="NCBI Taxonomy" id="990371"/>
    <lineage>
        <taxon>Bacteria</taxon>
        <taxon>Pseudomonadati</taxon>
        <taxon>Bacteroidota</taxon>
        <taxon>Sphingobacteriia</taxon>
        <taxon>Sphingobacteriales</taxon>
        <taxon>Sphingobacteriaceae</taxon>
        <taxon>Daejeonella</taxon>
    </lineage>
</organism>
<dbReference type="CDD" id="cd12797">
    <property type="entry name" value="M23_peptidase"/>
    <property type="match status" value="1"/>
</dbReference>
<accession>A0A1G9PEU6</accession>
<keyword evidence="1" id="KW-0732">Signal</keyword>
<evidence type="ECO:0000256" key="1">
    <source>
        <dbReference type="SAM" id="SignalP"/>
    </source>
</evidence>
<evidence type="ECO:0000313" key="3">
    <source>
        <dbReference type="EMBL" id="SDL97288.1"/>
    </source>
</evidence>
<dbReference type="EMBL" id="FNHH01000004">
    <property type="protein sequence ID" value="SDL97288.1"/>
    <property type="molecule type" value="Genomic_DNA"/>
</dbReference>
<dbReference type="Proteomes" id="UP000199226">
    <property type="component" value="Unassembled WGS sequence"/>
</dbReference>
<dbReference type="SUPFAM" id="SSF51261">
    <property type="entry name" value="Duplicated hybrid motif"/>
    <property type="match status" value="1"/>
</dbReference>
<proteinExistence type="predicted"/>
<dbReference type="GO" id="GO:0004222">
    <property type="term" value="F:metalloendopeptidase activity"/>
    <property type="evidence" value="ECO:0007669"/>
    <property type="project" value="TreeGrafter"/>
</dbReference>
<dbReference type="Pfam" id="PF01551">
    <property type="entry name" value="Peptidase_M23"/>
    <property type="match status" value="2"/>
</dbReference>
<dbReference type="OrthoDB" id="9810477at2"/>
<dbReference type="PANTHER" id="PTHR21666">
    <property type="entry name" value="PEPTIDASE-RELATED"/>
    <property type="match status" value="1"/>
</dbReference>
<feature type="domain" description="M23ase beta-sheet core" evidence="2">
    <location>
        <begin position="53"/>
        <end position="110"/>
    </location>
</feature>
<name>A0A1G9PEU6_9SPHI</name>
<sequence length="568" mass="63698">MLKKILSIVLLLTSNLAYSQVGQTTYPLNYFRPPLDLPPIIAGNFGEIRSNHFHSGLDFKTNQREGYPVFAVADGFISRIRVQIGGGGNAVYVSHPNGFTSVYMHLRNYNDRISQALKMYQYRAEKFDVDFPLLSVEIPVKKGEIIAFSGNTGGSSGPHLHFELRDTKTEETINPQLFGITIPDRIKPTITGLYLYNLYGNPFSEHTPKQLYPVNGAAGKYQLSAQTIVNLGGESGFGIVASDKNSASDNLNGAYSIELFIDDRLIHSSVWEKFSFEYSRGINSHIDYPALISTGRRIQKSFTEPGNALNIYKNVVNSGLINISDQNIHDAKYVVKDIAGNESVLNFRLRFDPALKKSMKQVQGKTMAFNQINKFDTTGLSITFPLKTLYSELNFVYSRSPRPVGGYSAIHHVHNRLIPLNGSYNLLIKTDEDLPTNLRSKTLIVNTRKNAQGGFYENGYVKAELKTFDSFYITLDTVAPKIIPVNIRDGISLASASRIQFRISDNLSGIESFSALLDGRWVLMEYDSKSGSLWHRMDDSLSKGKHDFQLIVNDRKNNTAMYHAVFYK</sequence>
<evidence type="ECO:0000259" key="2">
    <source>
        <dbReference type="Pfam" id="PF01551"/>
    </source>
</evidence>
<dbReference type="AlphaFoldDB" id="A0A1G9PEU6"/>
<dbReference type="InterPro" id="IPR016047">
    <property type="entry name" value="M23ase_b-sheet_dom"/>
</dbReference>
<protein>
    <submittedName>
        <fullName evidence="3">Peptidase family M23</fullName>
    </submittedName>
</protein>
<feature type="chain" id="PRO_5011718895" evidence="1">
    <location>
        <begin position="20"/>
        <end position="568"/>
    </location>
</feature>
<feature type="signal peptide" evidence="1">
    <location>
        <begin position="1"/>
        <end position="19"/>
    </location>
</feature>
<dbReference type="Gene3D" id="2.70.70.10">
    <property type="entry name" value="Glucose Permease (Domain IIA)"/>
    <property type="match status" value="1"/>
</dbReference>
<dbReference type="STRING" id="990371.SAMN05421813_104103"/>
<gene>
    <name evidence="3" type="ORF">SAMN05421813_104103</name>
</gene>
<dbReference type="PANTHER" id="PTHR21666:SF285">
    <property type="entry name" value="M23 FAMILY METALLOPEPTIDASE"/>
    <property type="match status" value="1"/>
</dbReference>
<dbReference type="RefSeq" id="WP_090700744.1">
    <property type="nucleotide sequence ID" value="NZ_FNHH01000004.1"/>
</dbReference>
<keyword evidence="4" id="KW-1185">Reference proteome</keyword>
<dbReference type="InterPro" id="IPR050570">
    <property type="entry name" value="Cell_wall_metabolism_enzyme"/>
</dbReference>
<evidence type="ECO:0000313" key="4">
    <source>
        <dbReference type="Proteomes" id="UP000199226"/>
    </source>
</evidence>
<dbReference type="InterPro" id="IPR011055">
    <property type="entry name" value="Dup_hybrid_motif"/>
</dbReference>
<reference evidence="4" key="1">
    <citation type="submission" date="2016-10" db="EMBL/GenBank/DDBJ databases">
        <authorList>
            <person name="Varghese N."/>
            <person name="Submissions S."/>
        </authorList>
    </citation>
    <scope>NUCLEOTIDE SEQUENCE [LARGE SCALE GENOMIC DNA]</scope>
    <source>
        <strain evidence="4">DSM 24536</strain>
    </source>
</reference>